<dbReference type="EMBL" id="NIDE01000017">
    <property type="protein sequence ID" value="OWK36772.1"/>
    <property type="molecule type" value="Genomic_DNA"/>
</dbReference>
<protein>
    <submittedName>
        <fullName evidence="2">Glycine cleavage system H protein</fullName>
    </submittedName>
</protein>
<evidence type="ECO:0000313" key="2">
    <source>
        <dbReference type="EMBL" id="OWK36772.1"/>
    </source>
</evidence>
<gene>
    <name evidence="2" type="ORF">FRUB_09335</name>
</gene>
<evidence type="ECO:0000313" key="3">
    <source>
        <dbReference type="Proteomes" id="UP000214646"/>
    </source>
</evidence>
<dbReference type="GO" id="GO:0005737">
    <property type="term" value="C:cytoplasm"/>
    <property type="evidence" value="ECO:0007669"/>
    <property type="project" value="TreeGrafter"/>
</dbReference>
<dbReference type="RefSeq" id="WP_088259727.1">
    <property type="nucleotide sequence ID" value="NZ_NIDE01000017.1"/>
</dbReference>
<reference evidence="3" key="1">
    <citation type="submission" date="2017-06" db="EMBL/GenBank/DDBJ databases">
        <title>Genome analysis of Fimbriiglobus ruber SP5, the first member of the order Planctomycetales with confirmed chitinolytic capability.</title>
        <authorList>
            <person name="Ravin N.V."/>
            <person name="Rakitin A.L."/>
            <person name="Ivanova A.A."/>
            <person name="Beletsky A.V."/>
            <person name="Kulichevskaya I.S."/>
            <person name="Mardanov A.V."/>
            <person name="Dedysh S.N."/>
        </authorList>
    </citation>
    <scope>NUCLEOTIDE SEQUENCE [LARGE SCALE GENOMIC DNA]</scope>
    <source>
        <strain evidence="3">SP5</strain>
    </source>
</reference>
<name>A0A225D5L8_9BACT</name>
<dbReference type="PANTHER" id="PTHR11715">
    <property type="entry name" value="GLYCINE CLEAVAGE SYSTEM H PROTEIN"/>
    <property type="match status" value="1"/>
</dbReference>
<sequence>MLNNRVCKVPYRRSRFSTRLPDDRRYTPSHFWLLEMEPATWRVGFTQFATRMLGDLVEYGFEVKPDAPIELGQTIGWIEAFKAITDIYCVGNGTFQLGNPALETDPTLFDKDPYGSGWLYQFRGTIDPSSVDVQVYVGLLDLAIDKILGKTH</sequence>
<dbReference type="InterPro" id="IPR002930">
    <property type="entry name" value="GCV_H"/>
</dbReference>
<proteinExistence type="predicted"/>
<dbReference type="Pfam" id="PF01597">
    <property type="entry name" value="GCV_H"/>
    <property type="match status" value="1"/>
</dbReference>
<dbReference type="Proteomes" id="UP000214646">
    <property type="component" value="Unassembled WGS sequence"/>
</dbReference>
<keyword evidence="1" id="KW-0450">Lipoyl</keyword>
<dbReference type="PANTHER" id="PTHR11715:SF3">
    <property type="entry name" value="GLYCINE CLEAVAGE SYSTEM H PROTEIN-RELATED"/>
    <property type="match status" value="1"/>
</dbReference>
<accession>A0A225D5L8</accession>
<keyword evidence="3" id="KW-1185">Reference proteome</keyword>
<dbReference type="InterPro" id="IPR011053">
    <property type="entry name" value="Single_hybrid_motif"/>
</dbReference>
<dbReference type="OrthoDB" id="9796712at2"/>
<dbReference type="GO" id="GO:0005960">
    <property type="term" value="C:glycine cleavage complex"/>
    <property type="evidence" value="ECO:0007669"/>
    <property type="project" value="InterPro"/>
</dbReference>
<dbReference type="InterPro" id="IPR033753">
    <property type="entry name" value="GCV_H/Fam206"/>
</dbReference>
<dbReference type="GO" id="GO:0019464">
    <property type="term" value="P:glycine decarboxylation via glycine cleavage system"/>
    <property type="evidence" value="ECO:0007669"/>
    <property type="project" value="InterPro"/>
</dbReference>
<organism evidence="2 3">
    <name type="scientific">Fimbriiglobus ruber</name>
    <dbReference type="NCBI Taxonomy" id="1908690"/>
    <lineage>
        <taxon>Bacteria</taxon>
        <taxon>Pseudomonadati</taxon>
        <taxon>Planctomycetota</taxon>
        <taxon>Planctomycetia</taxon>
        <taxon>Gemmatales</taxon>
        <taxon>Gemmataceae</taxon>
        <taxon>Fimbriiglobus</taxon>
    </lineage>
</organism>
<dbReference type="CDD" id="cd06848">
    <property type="entry name" value="GCS_H"/>
    <property type="match status" value="1"/>
</dbReference>
<dbReference type="AlphaFoldDB" id="A0A225D5L8"/>
<dbReference type="GO" id="GO:0009249">
    <property type="term" value="P:protein lipoylation"/>
    <property type="evidence" value="ECO:0007669"/>
    <property type="project" value="TreeGrafter"/>
</dbReference>
<dbReference type="SUPFAM" id="SSF51230">
    <property type="entry name" value="Single hybrid motif"/>
    <property type="match status" value="1"/>
</dbReference>
<dbReference type="Gene3D" id="2.40.50.100">
    <property type="match status" value="1"/>
</dbReference>
<comment type="caution">
    <text evidence="2">The sequence shown here is derived from an EMBL/GenBank/DDBJ whole genome shotgun (WGS) entry which is preliminary data.</text>
</comment>
<evidence type="ECO:0000256" key="1">
    <source>
        <dbReference type="ARBA" id="ARBA00022823"/>
    </source>
</evidence>